<accession>A0A8X6MWV8</accession>
<dbReference type="Proteomes" id="UP000887013">
    <property type="component" value="Unassembled WGS sequence"/>
</dbReference>
<organism evidence="2 3">
    <name type="scientific">Nephila pilipes</name>
    <name type="common">Giant wood spider</name>
    <name type="synonym">Nephila maculata</name>
    <dbReference type="NCBI Taxonomy" id="299642"/>
    <lineage>
        <taxon>Eukaryota</taxon>
        <taxon>Metazoa</taxon>
        <taxon>Ecdysozoa</taxon>
        <taxon>Arthropoda</taxon>
        <taxon>Chelicerata</taxon>
        <taxon>Arachnida</taxon>
        <taxon>Araneae</taxon>
        <taxon>Araneomorphae</taxon>
        <taxon>Entelegynae</taxon>
        <taxon>Araneoidea</taxon>
        <taxon>Nephilidae</taxon>
        <taxon>Nephila</taxon>
    </lineage>
</organism>
<comment type="caution">
    <text evidence="2">The sequence shown here is derived from an EMBL/GenBank/DDBJ whole genome shotgun (WGS) entry which is preliminary data.</text>
</comment>
<keyword evidence="3" id="KW-1185">Reference proteome</keyword>
<evidence type="ECO:0000256" key="1">
    <source>
        <dbReference type="SAM" id="MobiDB-lite"/>
    </source>
</evidence>
<feature type="compositionally biased region" description="Polar residues" evidence="1">
    <location>
        <begin position="53"/>
        <end position="62"/>
    </location>
</feature>
<dbReference type="EMBL" id="BMAW01003207">
    <property type="protein sequence ID" value="GFS82369.1"/>
    <property type="molecule type" value="Genomic_DNA"/>
</dbReference>
<feature type="compositionally biased region" description="Basic and acidic residues" evidence="1">
    <location>
        <begin position="20"/>
        <end position="37"/>
    </location>
</feature>
<proteinExistence type="predicted"/>
<protein>
    <submittedName>
        <fullName evidence="2">Uncharacterized protein</fullName>
    </submittedName>
</protein>
<feature type="compositionally biased region" description="Basic and acidic residues" evidence="1">
    <location>
        <begin position="70"/>
        <end position="81"/>
    </location>
</feature>
<gene>
    <name evidence="2" type="ORF">NPIL_133491</name>
</gene>
<evidence type="ECO:0000313" key="2">
    <source>
        <dbReference type="EMBL" id="GFS82369.1"/>
    </source>
</evidence>
<reference evidence="2" key="1">
    <citation type="submission" date="2020-08" db="EMBL/GenBank/DDBJ databases">
        <title>Multicomponent nature underlies the extraordinary mechanical properties of spider dragline silk.</title>
        <authorList>
            <person name="Kono N."/>
            <person name="Nakamura H."/>
            <person name="Mori M."/>
            <person name="Yoshida Y."/>
            <person name="Ohtoshi R."/>
            <person name="Malay A.D."/>
            <person name="Moran D.A.P."/>
            <person name="Tomita M."/>
            <person name="Numata K."/>
            <person name="Arakawa K."/>
        </authorList>
    </citation>
    <scope>NUCLEOTIDE SEQUENCE</scope>
</reference>
<dbReference type="AlphaFoldDB" id="A0A8X6MWV8"/>
<sequence>MERDARKRNGLKMKGIALKPEYDAKKKNMLKPRDGSKRNGYSLTENARLRSCSEGSCSNDSDVITGPSRELNHESPIKHRM</sequence>
<evidence type="ECO:0000313" key="3">
    <source>
        <dbReference type="Proteomes" id="UP000887013"/>
    </source>
</evidence>
<name>A0A8X6MWV8_NEPPI</name>
<feature type="region of interest" description="Disordered" evidence="1">
    <location>
        <begin position="1"/>
        <end position="81"/>
    </location>
</feature>